<keyword evidence="2" id="KW-0472">Membrane</keyword>
<dbReference type="Gene3D" id="3.40.630.40">
    <property type="entry name" value="Zn-dependent exopeptidases"/>
    <property type="match status" value="1"/>
</dbReference>
<keyword evidence="2" id="KW-0812">Transmembrane</keyword>
<keyword evidence="5" id="KW-1185">Reference proteome</keyword>
<dbReference type="CDD" id="cd02696">
    <property type="entry name" value="MurNAc-LAA"/>
    <property type="match status" value="1"/>
</dbReference>
<dbReference type="SUPFAM" id="SSF53187">
    <property type="entry name" value="Zn-dependent exopeptidases"/>
    <property type="match status" value="1"/>
</dbReference>
<protein>
    <submittedName>
        <fullName evidence="4">N-acetylmuramoyl-L-alanine amidase</fullName>
    </submittedName>
</protein>
<dbReference type="InterPro" id="IPR002508">
    <property type="entry name" value="MurNAc-LAA_cat"/>
</dbReference>
<keyword evidence="1" id="KW-0378">Hydrolase</keyword>
<evidence type="ECO:0000259" key="3">
    <source>
        <dbReference type="SMART" id="SM00646"/>
    </source>
</evidence>
<dbReference type="Pfam" id="PF01520">
    <property type="entry name" value="Amidase_3"/>
    <property type="match status" value="1"/>
</dbReference>
<dbReference type="SMART" id="SM00646">
    <property type="entry name" value="Ami_3"/>
    <property type="match status" value="1"/>
</dbReference>
<proteinExistence type="predicted"/>
<dbReference type="PANTHER" id="PTHR30404:SF0">
    <property type="entry name" value="N-ACETYLMURAMOYL-L-ALANINE AMIDASE AMIC"/>
    <property type="match status" value="1"/>
</dbReference>
<organism evidence="4 5">
    <name type="scientific">Holdemanella porci</name>
    <dbReference type="NCBI Taxonomy" id="2652276"/>
    <lineage>
        <taxon>Bacteria</taxon>
        <taxon>Bacillati</taxon>
        <taxon>Bacillota</taxon>
        <taxon>Erysipelotrichia</taxon>
        <taxon>Erysipelotrichales</taxon>
        <taxon>Erysipelotrichaceae</taxon>
        <taxon>Holdemanella</taxon>
    </lineage>
</organism>
<dbReference type="GO" id="GO:0009253">
    <property type="term" value="P:peptidoglycan catabolic process"/>
    <property type="evidence" value="ECO:0007669"/>
    <property type="project" value="InterPro"/>
</dbReference>
<dbReference type="PANTHER" id="PTHR30404">
    <property type="entry name" value="N-ACETYLMURAMOYL-L-ALANINE AMIDASE"/>
    <property type="match status" value="1"/>
</dbReference>
<evidence type="ECO:0000256" key="1">
    <source>
        <dbReference type="ARBA" id="ARBA00022801"/>
    </source>
</evidence>
<reference evidence="4 5" key="1">
    <citation type="submission" date="2019-08" db="EMBL/GenBank/DDBJ databases">
        <title>In-depth cultivation of the pig gut microbiome towards novel bacterial diversity and tailored functional studies.</title>
        <authorList>
            <person name="Wylensek D."/>
            <person name="Hitch T.C.A."/>
            <person name="Clavel T."/>
        </authorList>
    </citation>
    <scope>NUCLEOTIDE SEQUENCE [LARGE SCALE GENOMIC DNA]</scope>
    <source>
        <strain evidence="4 5">LKV-472-APC-3</strain>
    </source>
</reference>
<accession>A0A6N7V133</accession>
<dbReference type="GO" id="GO:0030288">
    <property type="term" value="C:outer membrane-bounded periplasmic space"/>
    <property type="evidence" value="ECO:0007669"/>
    <property type="project" value="TreeGrafter"/>
</dbReference>
<evidence type="ECO:0000313" key="5">
    <source>
        <dbReference type="Proteomes" id="UP000434241"/>
    </source>
</evidence>
<dbReference type="InterPro" id="IPR050695">
    <property type="entry name" value="N-acetylmuramoyl_amidase_3"/>
</dbReference>
<comment type="caution">
    <text evidence="4">The sequence shown here is derived from an EMBL/GenBank/DDBJ whole genome shotgun (WGS) entry which is preliminary data.</text>
</comment>
<feature type="domain" description="MurNAc-LAA" evidence="3">
    <location>
        <begin position="125"/>
        <end position="238"/>
    </location>
</feature>
<dbReference type="Proteomes" id="UP000434241">
    <property type="component" value="Unassembled WGS sequence"/>
</dbReference>
<dbReference type="GO" id="GO:0008745">
    <property type="term" value="F:N-acetylmuramoyl-L-alanine amidase activity"/>
    <property type="evidence" value="ECO:0007669"/>
    <property type="project" value="InterPro"/>
</dbReference>
<name>A0A6N7V133_9FIRM</name>
<feature type="transmembrane region" description="Helical" evidence="2">
    <location>
        <begin position="12"/>
        <end position="32"/>
    </location>
</feature>
<gene>
    <name evidence="4" type="ORF">FYJ55_01065</name>
</gene>
<sequence>MQNSKKRKLKPQNLLIVLACICLIIGIFVILLSNHSTSNSDSKAKTGNKHYETIATVMIDAGHGGYDGGTVAEDGTTEKDLTLALALETGKQLKKINPEIKVVYTRTSDKVTWPEDESEDLKARVEMAKKEKADYFFSFHINSNEDPTCSGYVSYIRQDDKASEQITEYICKNLSVLDWTHDRGTLTTEFYPLHVVDEQKIPAILFEAGFSTNTKEIQKLENSTNQKKVAQAIAKAFNKYITENK</sequence>
<dbReference type="EMBL" id="VUMR01000003">
    <property type="protein sequence ID" value="MSS55536.1"/>
    <property type="molecule type" value="Genomic_DNA"/>
</dbReference>
<keyword evidence="2" id="KW-1133">Transmembrane helix</keyword>
<evidence type="ECO:0000313" key="4">
    <source>
        <dbReference type="EMBL" id="MSS55536.1"/>
    </source>
</evidence>
<dbReference type="AlphaFoldDB" id="A0A6N7V133"/>
<evidence type="ECO:0000256" key="2">
    <source>
        <dbReference type="SAM" id="Phobius"/>
    </source>
</evidence>